<dbReference type="PANTHER" id="PTHR20371:SF1">
    <property type="entry name" value="ENOLASE-PHOSPHATASE E1"/>
    <property type="match status" value="1"/>
</dbReference>
<dbReference type="HOGENOM" id="CLU_023273_1_1_3"/>
<keyword evidence="3 4" id="KW-0486">Methionine biosynthesis</keyword>
<dbReference type="GO" id="GO:0043715">
    <property type="term" value="F:2,3-diketo-5-methylthiopentyl-1-phosphate enolase activity"/>
    <property type="evidence" value="ECO:0007669"/>
    <property type="project" value="UniProtKB-UniRule"/>
</dbReference>
<dbReference type="CDD" id="cd01629">
    <property type="entry name" value="HAD_EP"/>
    <property type="match status" value="1"/>
</dbReference>
<comment type="cofactor">
    <cofactor evidence="4">
        <name>Mg(2+)</name>
        <dbReference type="ChEBI" id="CHEBI:18420"/>
    </cofactor>
    <text evidence="4">Binds 1 Mg(2+) ion per subunit.</text>
</comment>
<evidence type="ECO:0000256" key="2">
    <source>
        <dbReference type="ARBA" id="ARBA00022801"/>
    </source>
</evidence>
<dbReference type="InterPro" id="IPR023214">
    <property type="entry name" value="HAD_sf"/>
</dbReference>
<dbReference type="EC" id="3.1.3.77" evidence="4"/>
<evidence type="ECO:0000256" key="3">
    <source>
        <dbReference type="ARBA" id="ARBA00023167"/>
    </source>
</evidence>
<dbReference type="RefSeq" id="WP_015218076.1">
    <property type="nucleotide sequence ID" value="NC_019776.1"/>
</dbReference>
<dbReference type="Gene3D" id="3.40.50.1000">
    <property type="entry name" value="HAD superfamily/HAD-like"/>
    <property type="match status" value="1"/>
</dbReference>
<name>K9YZK3_CYAAP</name>
<comment type="pathway">
    <text evidence="4">Amino-acid biosynthesis; L-methionine biosynthesis via salvage pathway; L-methionine from S-methyl-5-thio-alpha-D-ribose 1-phosphate: step 4/6.</text>
</comment>
<dbReference type="OrthoDB" id="9797416at2"/>
<comment type="subunit">
    <text evidence="4">Monomer.</text>
</comment>
<dbReference type="PANTHER" id="PTHR20371">
    <property type="entry name" value="ENOLASE-PHOSPHATASE E1"/>
    <property type="match status" value="1"/>
</dbReference>
<dbReference type="eggNOG" id="COG4229">
    <property type="taxonomic scope" value="Bacteria"/>
</dbReference>
<dbReference type="GO" id="GO:0043716">
    <property type="term" value="F:2-hydroxy-3-keto-5-methylthiopentenyl-1-phosphate phosphatase activity"/>
    <property type="evidence" value="ECO:0007669"/>
    <property type="project" value="UniProtKB-UniRule"/>
</dbReference>
<dbReference type="PATRIC" id="fig|755178.3.peg.198"/>
<dbReference type="GO" id="GO:0043874">
    <property type="term" value="F:acireductone synthase activity"/>
    <property type="evidence" value="ECO:0007669"/>
    <property type="project" value="UniProtKB-EC"/>
</dbReference>
<comment type="catalytic activity">
    <reaction evidence="4">
        <text>5-methylsulfanyl-2,3-dioxopentyl phosphate + H2O = 1,2-dihydroxy-5-(methylsulfanyl)pent-1-en-3-one + phosphate</text>
        <dbReference type="Rhea" id="RHEA:21700"/>
        <dbReference type="ChEBI" id="CHEBI:15377"/>
        <dbReference type="ChEBI" id="CHEBI:43474"/>
        <dbReference type="ChEBI" id="CHEBI:49252"/>
        <dbReference type="ChEBI" id="CHEBI:58828"/>
        <dbReference type="EC" id="3.1.3.77"/>
    </reaction>
</comment>
<comment type="similarity">
    <text evidence="4">Belongs to the HAD-like hydrolase superfamily. MasA/MtnC family.</text>
</comment>
<dbReference type="Gene3D" id="1.10.720.60">
    <property type="match status" value="1"/>
</dbReference>
<dbReference type="GO" id="GO:0019509">
    <property type="term" value="P:L-methionine salvage from methylthioadenosine"/>
    <property type="evidence" value="ECO:0007669"/>
    <property type="project" value="UniProtKB-UniRule"/>
</dbReference>
<dbReference type="Pfam" id="PF00702">
    <property type="entry name" value="Hydrolase"/>
    <property type="match status" value="1"/>
</dbReference>
<dbReference type="SFLD" id="SFLDG01129">
    <property type="entry name" value="C1.5:_HAD__Beta-PGM__Phosphata"/>
    <property type="match status" value="1"/>
</dbReference>
<dbReference type="InterPro" id="IPR006439">
    <property type="entry name" value="HAD-SF_hydro_IA"/>
</dbReference>
<dbReference type="GO" id="GO:0000287">
    <property type="term" value="F:magnesium ion binding"/>
    <property type="evidence" value="ECO:0007669"/>
    <property type="project" value="UniProtKB-UniRule"/>
</dbReference>
<dbReference type="SFLD" id="SFLDS00003">
    <property type="entry name" value="Haloacid_Dehalogenase"/>
    <property type="match status" value="1"/>
</dbReference>
<dbReference type="HAMAP" id="MF_01681">
    <property type="entry name" value="Salvage_MtnC"/>
    <property type="match status" value="1"/>
</dbReference>
<keyword evidence="6" id="KW-1185">Reference proteome</keyword>
<dbReference type="SUPFAM" id="SSF56784">
    <property type="entry name" value="HAD-like"/>
    <property type="match status" value="1"/>
</dbReference>
<organism evidence="5 6">
    <name type="scientific">Cyanobacterium aponinum (strain PCC 10605)</name>
    <dbReference type="NCBI Taxonomy" id="755178"/>
    <lineage>
        <taxon>Bacteria</taxon>
        <taxon>Bacillati</taxon>
        <taxon>Cyanobacteriota</taxon>
        <taxon>Cyanophyceae</taxon>
        <taxon>Oscillatoriophycideae</taxon>
        <taxon>Chroococcales</taxon>
        <taxon>Geminocystaceae</taxon>
        <taxon>Cyanobacterium</taxon>
    </lineage>
</organism>
<dbReference type="AlphaFoldDB" id="K9YZK3"/>
<dbReference type="NCBIfam" id="TIGR01691">
    <property type="entry name" value="enolase-ppase"/>
    <property type="match status" value="1"/>
</dbReference>
<dbReference type="NCBIfam" id="TIGR01549">
    <property type="entry name" value="HAD-SF-IA-v1"/>
    <property type="match status" value="1"/>
</dbReference>
<dbReference type="InterPro" id="IPR036412">
    <property type="entry name" value="HAD-like_sf"/>
</dbReference>
<evidence type="ECO:0000313" key="5">
    <source>
        <dbReference type="EMBL" id="AFZ52344.1"/>
    </source>
</evidence>
<keyword evidence="4" id="KW-0460">Magnesium</keyword>
<sequence>MIKAILTDIEGTTSSISFVHDVLFPYAYEKMGDFLSQHWHDETVKNAVGEVAKIENLDSYTPSQITSILQDWIKCDRKLTPLKDLQGIIWETGYKNQDFCSHIYEDAYEKLKLWHSQNIPIYIYSSGSIHAQKLFFAHTQYGDLSYLFSGFFDTNIGNKKEPNSYEKISQSIGLNPNYIIFLSDVEAEVNSASQVQMKTVLVARDLQTFNQLNIEQQTSHQLVKSFAEINIENNNK</sequence>
<reference evidence="6" key="1">
    <citation type="journal article" date="2013" name="Proc. Natl. Acad. Sci. U.S.A.">
        <title>Improving the coverage of the cyanobacterial phylum using diversity-driven genome sequencing.</title>
        <authorList>
            <person name="Shih P.M."/>
            <person name="Wu D."/>
            <person name="Latifi A."/>
            <person name="Axen S.D."/>
            <person name="Fewer D.P."/>
            <person name="Talla E."/>
            <person name="Calteau A."/>
            <person name="Cai F."/>
            <person name="Tandeau de Marsac N."/>
            <person name="Rippka R."/>
            <person name="Herdman M."/>
            <person name="Sivonen K."/>
            <person name="Coursin T."/>
            <person name="Laurent T."/>
            <person name="Goodwin L."/>
            <person name="Nolan M."/>
            <person name="Davenport K.W."/>
            <person name="Han C.S."/>
            <person name="Rubin E.M."/>
            <person name="Eisen J.A."/>
            <person name="Woyke T."/>
            <person name="Gugger M."/>
            <person name="Kerfeld C.A."/>
        </authorList>
    </citation>
    <scope>NUCLEOTIDE SEQUENCE [LARGE SCALE GENOMIC DNA]</scope>
    <source>
        <strain evidence="6">PCC 10605</strain>
    </source>
</reference>
<dbReference type="EMBL" id="CP003947">
    <property type="protein sequence ID" value="AFZ52344.1"/>
    <property type="molecule type" value="Genomic_DNA"/>
</dbReference>
<evidence type="ECO:0000256" key="4">
    <source>
        <dbReference type="HAMAP-Rule" id="MF_01681"/>
    </source>
</evidence>
<evidence type="ECO:0000256" key="1">
    <source>
        <dbReference type="ARBA" id="ARBA00022605"/>
    </source>
</evidence>
<comment type="function">
    <text evidence="4">Bifunctional enzyme that catalyzes the enolization of 2,3-diketo-5-methylthiopentyl-1-phosphate (DK-MTP-1-P) into the intermediate 2-hydroxy-3-keto-5-methylthiopentenyl-1-phosphate (HK-MTPenyl-1-P), which is then dephosphorylated to form the acireductone 1,2-dihydroxy-3-keto-5-methylthiopentene (DHK-MTPene).</text>
</comment>
<dbReference type="UniPathway" id="UPA00904">
    <property type="reaction ID" value="UER00876"/>
</dbReference>
<dbReference type="KEGG" id="can:Cyan10605_0188"/>
<dbReference type="STRING" id="755178.Cyan10605_0188"/>
<dbReference type="SFLD" id="SFLDG01133">
    <property type="entry name" value="C1.5.4:_Enolase-phosphatase_Li"/>
    <property type="match status" value="1"/>
</dbReference>
<protein>
    <recommendedName>
        <fullName evidence="4">Enolase-phosphatase E1</fullName>
        <ecNumber evidence="4">3.1.3.77</ecNumber>
    </recommendedName>
    <alternativeName>
        <fullName evidence="4">2,3-diketo-5-methylthio-1-phosphopentane phosphatase</fullName>
    </alternativeName>
</protein>
<dbReference type="InterPro" id="IPR023943">
    <property type="entry name" value="Enolase-ppase_E1"/>
</dbReference>
<accession>K9YZK3</accession>
<keyword evidence="2 4" id="KW-0378">Hydrolase</keyword>
<gene>
    <name evidence="4" type="primary">mtnC</name>
    <name evidence="5" type="ordered locus">Cyan10605_0188</name>
</gene>
<dbReference type="Proteomes" id="UP000010480">
    <property type="component" value="Chromosome"/>
</dbReference>
<proteinExistence type="inferred from homology"/>
<keyword evidence="1 4" id="KW-0028">Amino-acid biosynthesis</keyword>
<keyword evidence="4" id="KW-0479">Metal-binding</keyword>
<evidence type="ECO:0000313" key="6">
    <source>
        <dbReference type="Proteomes" id="UP000010480"/>
    </source>
</evidence>
<comment type="pathway">
    <text evidence="4">Amino-acid biosynthesis; L-methionine biosynthesis via salvage pathway; L-methionine from S-methyl-5-thio-alpha-D-ribose 1-phosphate: step 3/6.</text>
</comment>
<dbReference type="SFLD" id="SFLDF00044">
    <property type="entry name" value="enolase-phosphatase"/>
    <property type="match status" value="1"/>
</dbReference>